<organism evidence="1 2">
    <name type="scientific">Nephila pilipes</name>
    <name type="common">Giant wood spider</name>
    <name type="synonym">Nephila maculata</name>
    <dbReference type="NCBI Taxonomy" id="299642"/>
    <lineage>
        <taxon>Eukaryota</taxon>
        <taxon>Metazoa</taxon>
        <taxon>Ecdysozoa</taxon>
        <taxon>Arthropoda</taxon>
        <taxon>Chelicerata</taxon>
        <taxon>Arachnida</taxon>
        <taxon>Araneae</taxon>
        <taxon>Araneomorphae</taxon>
        <taxon>Entelegynae</taxon>
        <taxon>Araneoidea</taxon>
        <taxon>Nephilidae</taxon>
        <taxon>Nephila</taxon>
    </lineage>
</organism>
<dbReference type="EMBL" id="BMAW01033480">
    <property type="protein sequence ID" value="GFU30422.1"/>
    <property type="molecule type" value="Genomic_DNA"/>
</dbReference>
<dbReference type="AlphaFoldDB" id="A0A8X6QTQ2"/>
<proteinExistence type="predicted"/>
<sequence>MYHFKFLFRVVFFVVNKKYIRIPRAQDDPGDVSKHQKEGQGDQCYCFQGGAFHLLIVDGPFCAQPESRNPQWSQEGEACEIPYEVPSIVTCFRLPTPLPETLQENDIKITLQTYCHQNTELNLW</sequence>
<accession>A0A8X6QTQ2</accession>
<evidence type="ECO:0000313" key="2">
    <source>
        <dbReference type="Proteomes" id="UP000887013"/>
    </source>
</evidence>
<reference evidence="1" key="1">
    <citation type="submission" date="2020-08" db="EMBL/GenBank/DDBJ databases">
        <title>Multicomponent nature underlies the extraordinary mechanical properties of spider dragline silk.</title>
        <authorList>
            <person name="Kono N."/>
            <person name="Nakamura H."/>
            <person name="Mori M."/>
            <person name="Yoshida Y."/>
            <person name="Ohtoshi R."/>
            <person name="Malay A.D."/>
            <person name="Moran D.A.P."/>
            <person name="Tomita M."/>
            <person name="Numata K."/>
            <person name="Arakawa K."/>
        </authorList>
    </citation>
    <scope>NUCLEOTIDE SEQUENCE</scope>
</reference>
<comment type="caution">
    <text evidence="1">The sequence shown here is derived from an EMBL/GenBank/DDBJ whole genome shotgun (WGS) entry which is preliminary data.</text>
</comment>
<gene>
    <name evidence="1" type="ORF">NPIL_512811</name>
</gene>
<protein>
    <submittedName>
        <fullName evidence="1">Uncharacterized protein</fullName>
    </submittedName>
</protein>
<name>A0A8X6QTQ2_NEPPI</name>
<keyword evidence="2" id="KW-1185">Reference proteome</keyword>
<dbReference type="Proteomes" id="UP000887013">
    <property type="component" value="Unassembled WGS sequence"/>
</dbReference>
<evidence type="ECO:0000313" key="1">
    <source>
        <dbReference type="EMBL" id="GFU30422.1"/>
    </source>
</evidence>